<dbReference type="RefSeq" id="WP_154530250.1">
    <property type="nucleotide sequence ID" value="NZ_JAQXTV010000212.1"/>
</dbReference>
<organism evidence="2 3">
    <name type="scientific">Inconstantimicrobium porci</name>
    <dbReference type="NCBI Taxonomy" id="2652291"/>
    <lineage>
        <taxon>Bacteria</taxon>
        <taxon>Bacillati</taxon>
        <taxon>Bacillota</taxon>
        <taxon>Clostridia</taxon>
        <taxon>Eubacteriales</taxon>
        <taxon>Clostridiaceae</taxon>
        <taxon>Inconstantimicrobium</taxon>
    </lineage>
</organism>
<protein>
    <submittedName>
        <fullName evidence="2">Uncharacterized protein</fullName>
    </submittedName>
</protein>
<keyword evidence="3" id="KW-1185">Reference proteome</keyword>
<comment type="caution">
    <text evidence="2">The sequence shown here is derived from an EMBL/GenBank/DDBJ whole genome shotgun (WGS) entry which is preliminary data.</text>
</comment>
<evidence type="ECO:0000313" key="3">
    <source>
        <dbReference type="Proteomes" id="UP000460287"/>
    </source>
</evidence>
<dbReference type="Proteomes" id="UP000460287">
    <property type="component" value="Unassembled WGS sequence"/>
</dbReference>
<evidence type="ECO:0000313" key="2">
    <source>
        <dbReference type="EMBL" id="MSR90362.1"/>
    </source>
</evidence>
<feature type="signal peptide" evidence="1">
    <location>
        <begin position="1"/>
        <end position="31"/>
    </location>
</feature>
<gene>
    <name evidence="2" type="ORF">FYJ33_02765</name>
</gene>
<reference evidence="2 3" key="1">
    <citation type="submission" date="2019-08" db="EMBL/GenBank/DDBJ databases">
        <title>In-depth cultivation of the pig gut microbiome towards novel bacterial diversity and tailored functional studies.</title>
        <authorList>
            <person name="Wylensek D."/>
            <person name="Hitch T.C.A."/>
            <person name="Clavel T."/>
        </authorList>
    </citation>
    <scope>NUCLEOTIDE SEQUENCE [LARGE SCALE GENOMIC DNA]</scope>
    <source>
        <strain evidence="2 3">WCA-383-APC-5B</strain>
    </source>
</reference>
<keyword evidence="1" id="KW-0732">Signal</keyword>
<accession>A0A7X2T0A3</accession>
<evidence type="ECO:0000256" key="1">
    <source>
        <dbReference type="SAM" id="SignalP"/>
    </source>
</evidence>
<dbReference type="EMBL" id="VULX01000002">
    <property type="protein sequence ID" value="MSR90362.1"/>
    <property type="molecule type" value="Genomic_DNA"/>
</dbReference>
<proteinExistence type="predicted"/>
<feature type="chain" id="PRO_5031517977" evidence="1">
    <location>
        <begin position="32"/>
        <end position="101"/>
    </location>
</feature>
<sequence>MNKIKVKKISKMLAVVMIAFCILSIPKAVYAAQSAYVRYQWDEIHQESYKDLHYDTNEYYKTIKFVHGYKTSERTKDITSFWDNVGKIYSRIRHTVTFTTY</sequence>
<name>A0A7X2T0A3_9CLOT</name>
<dbReference type="AlphaFoldDB" id="A0A7X2T0A3"/>